<dbReference type="AlphaFoldDB" id="A0A4R3JLX6"/>
<dbReference type="InterPro" id="IPR051680">
    <property type="entry name" value="ATP-dep_Glu-Cys_Ligase-2"/>
</dbReference>
<reference evidence="2 3" key="1">
    <citation type="submission" date="2019-03" db="EMBL/GenBank/DDBJ databases">
        <title>Genomic Encyclopedia of Type Strains, Phase IV (KMG-IV): sequencing the most valuable type-strain genomes for metagenomic binning, comparative biology and taxonomic classification.</title>
        <authorList>
            <person name="Goeker M."/>
        </authorList>
    </citation>
    <scope>NUCLEOTIDE SEQUENCE [LARGE SCALE GENOMIC DNA]</scope>
    <source>
        <strain evidence="2 3">DSM 104836</strain>
    </source>
</reference>
<protein>
    <submittedName>
        <fullName evidence="2">Putative alpha-E superfamily protein</fullName>
    </submittedName>
</protein>
<gene>
    <name evidence="2" type="ORF">EDD52_101356</name>
</gene>
<dbReference type="InterPro" id="IPR007296">
    <property type="entry name" value="DUF403"/>
</dbReference>
<evidence type="ECO:0000313" key="2">
    <source>
        <dbReference type="EMBL" id="TCS67261.1"/>
    </source>
</evidence>
<evidence type="ECO:0000259" key="1">
    <source>
        <dbReference type="Pfam" id="PF04168"/>
    </source>
</evidence>
<proteinExistence type="predicted"/>
<dbReference type="PANTHER" id="PTHR34595:SF7">
    <property type="entry name" value="SLL1039 PROTEIN"/>
    <property type="match status" value="1"/>
</dbReference>
<evidence type="ECO:0000313" key="3">
    <source>
        <dbReference type="Proteomes" id="UP000295696"/>
    </source>
</evidence>
<dbReference type="OrthoDB" id="9803532at2"/>
<dbReference type="RefSeq" id="WP_132241301.1">
    <property type="nucleotide sequence ID" value="NZ_SLZU01000001.1"/>
</dbReference>
<accession>A0A4R3JLX6</accession>
<feature type="domain" description="DUF403" evidence="1">
    <location>
        <begin position="1"/>
        <end position="312"/>
    </location>
</feature>
<dbReference type="Proteomes" id="UP000295696">
    <property type="component" value="Unassembled WGS sequence"/>
</dbReference>
<organism evidence="2 3">
    <name type="scientific">Primorskyibacter sedentarius</name>
    <dbReference type="NCBI Taxonomy" id="745311"/>
    <lineage>
        <taxon>Bacteria</taxon>
        <taxon>Pseudomonadati</taxon>
        <taxon>Pseudomonadota</taxon>
        <taxon>Alphaproteobacteria</taxon>
        <taxon>Rhodobacterales</taxon>
        <taxon>Roseobacteraceae</taxon>
        <taxon>Primorskyibacter</taxon>
    </lineage>
</organism>
<dbReference type="PANTHER" id="PTHR34595">
    <property type="entry name" value="BLR5612 PROTEIN"/>
    <property type="match status" value="1"/>
</dbReference>
<comment type="caution">
    <text evidence="2">The sequence shown here is derived from an EMBL/GenBank/DDBJ whole genome shotgun (WGS) entry which is preliminary data.</text>
</comment>
<dbReference type="EMBL" id="SLZU01000001">
    <property type="protein sequence ID" value="TCS67261.1"/>
    <property type="molecule type" value="Genomic_DNA"/>
</dbReference>
<sequence>MLSRTAANLYWIARYMERAEMTARMLEVGSRNALLPNIGDGYRNEWSAILETCGATERFTEKFGEPVQHNIETFLFFDLGNPSSIASCISIARENARVVRTALTSLVWDVLNSAFQELNQMRRTERSKLPLSDLIDWTVKTCALVRGAIESTQLRNDGFYFTQLGYAVERADNTARLLDVKYYVLLPGTSYIGSGLDTYQWTTLLRALSASRAFNWTYKGELNAQKVAHFVILNQQSPRSLLSCARLASDHLDHLSRGYGTCSTSQTCARSLVAELAEAGVQDIFDEGLHEFLTRFILEIGKLDMSITDNYLRGEF</sequence>
<name>A0A4R3JLX6_9RHOB</name>
<dbReference type="Pfam" id="PF04168">
    <property type="entry name" value="Alpha-E"/>
    <property type="match status" value="1"/>
</dbReference>
<keyword evidence="3" id="KW-1185">Reference proteome</keyword>